<evidence type="ECO:0000256" key="1">
    <source>
        <dbReference type="ARBA" id="ARBA00005672"/>
    </source>
</evidence>
<dbReference type="InterPro" id="IPR040323">
    <property type="entry name" value="EIPR1"/>
</dbReference>
<dbReference type="Gene3D" id="2.130.10.10">
    <property type="entry name" value="YVTN repeat-like/Quinoprotein amine dehydrogenase"/>
    <property type="match status" value="1"/>
</dbReference>
<organism evidence="6 7">
    <name type="scientific">Phycomyces blakesleeanus (strain ATCC 8743b / DSM 1359 / FGSC 10004 / NBRC 33097 / NRRL 1555)</name>
    <dbReference type="NCBI Taxonomy" id="763407"/>
    <lineage>
        <taxon>Eukaryota</taxon>
        <taxon>Fungi</taxon>
        <taxon>Fungi incertae sedis</taxon>
        <taxon>Mucoromycota</taxon>
        <taxon>Mucoromycotina</taxon>
        <taxon>Mucoromycetes</taxon>
        <taxon>Mucorales</taxon>
        <taxon>Phycomycetaceae</taxon>
        <taxon>Phycomyces</taxon>
    </lineage>
</organism>
<dbReference type="InterPro" id="IPR019775">
    <property type="entry name" value="WD40_repeat_CS"/>
</dbReference>
<keyword evidence="7" id="KW-1185">Reference proteome</keyword>
<dbReference type="InterPro" id="IPR059104">
    <property type="entry name" value="Beta-prop_EIPR1-like"/>
</dbReference>
<dbReference type="SMART" id="SM00320">
    <property type="entry name" value="WD40"/>
    <property type="match status" value="4"/>
</dbReference>
<dbReference type="PROSITE" id="PS50294">
    <property type="entry name" value="WD_REPEATS_REGION"/>
    <property type="match status" value="1"/>
</dbReference>
<protein>
    <recommendedName>
        <fullName evidence="5">EIPR1-like beta-propeller domain-containing protein</fullName>
    </recommendedName>
</protein>
<dbReference type="InterPro" id="IPR001680">
    <property type="entry name" value="WD40_rpt"/>
</dbReference>
<dbReference type="Proteomes" id="UP000077315">
    <property type="component" value="Unassembled WGS sequence"/>
</dbReference>
<sequence>MAESSCVHGLRHQARCLTSVKASTEESQFLVGTVGTKDNGVCLLKYDDEQAEVKSIMYAHADEVWDIASCPADENLFFTVHSRVSENPRQKKVTLWRKPVWSQENDTSLVKVTRLEQEGIKRVLWDPVKENQRVVSFDPTHIRLHDLDPVSTTVSLDVSQTFASDPNSPSLREIQNAVWSPHEAAVVAVGDQCLAGWDLRSGESQFVRQKAHKSTIRTVDYNANKPHHVATGGDDAEVRIWDIRHLGEPIMTVSGHTHWVWSVAFNTFHDQLLLTSSSDTLVNLHNVVSVSSASYLRNEQVSDSTDADADAYWNSYTPTDGLICTYDQHEDSVYSAVWSPADTWTFASLSYAGRIVISQVPPDERFKIMGV</sequence>
<dbReference type="SUPFAM" id="SSF50978">
    <property type="entry name" value="WD40 repeat-like"/>
    <property type="match status" value="1"/>
</dbReference>
<dbReference type="PANTHER" id="PTHR14205">
    <property type="entry name" value="WD-REPEAT PROTEIN"/>
    <property type="match status" value="1"/>
</dbReference>
<accession>A0A167NWA1</accession>
<evidence type="ECO:0000256" key="3">
    <source>
        <dbReference type="ARBA" id="ARBA00022737"/>
    </source>
</evidence>
<comment type="similarity">
    <text evidence="1">Belongs to the WD repeat EIPR1 family.</text>
</comment>
<evidence type="ECO:0000313" key="6">
    <source>
        <dbReference type="EMBL" id="OAD76734.1"/>
    </source>
</evidence>
<proteinExistence type="inferred from homology"/>
<evidence type="ECO:0000256" key="4">
    <source>
        <dbReference type="PROSITE-ProRule" id="PRU00221"/>
    </source>
</evidence>
<feature type="domain" description="EIPR1-like beta-propeller" evidence="5">
    <location>
        <begin position="3"/>
        <end position="284"/>
    </location>
</feature>
<dbReference type="PROSITE" id="PS50082">
    <property type="entry name" value="WD_REPEATS_2"/>
    <property type="match status" value="1"/>
</dbReference>
<evidence type="ECO:0000313" key="7">
    <source>
        <dbReference type="Proteomes" id="UP000077315"/>
    </source>
</evidence>
<dbReference type="EMBL" id="KV440975">
    <property type="protein sequence ID" value="OAD76734.1"/>
    <property type="molecule type" value="Genomic_DNA"/>
</dbReference>
<evidence type="ECO:0000256" key="2">
    <source>
        <dbReference type="ARBA" id="ARBA00022574"/>
    </source>
</evidence>
<feature type="repeat" description="WD" evidence="4">
    <location>
        <begin position="209"/>
        <end position="244"/>
    </location>
</feature>
<dbReference type="GO" id="GO:0016567">
    <property type="term" value="P:protein ubiquitination"/>
    <property type="evidence" value="ECO:0007669"/>
    <property type="project" value="TreeGrafter"/>
</dbReference>
<dbReference type="VEuPathDB" id="FungiDB:PHYBLDRAFT_165250"/>
<dbReference type="InParanoid" id="A0A167NWA1"/>
<dbReference type="InterPro" id="IPR036322">
    <property type="entry name" value="WD40_repeat_dom_sf"/>
</dbReference>
<dbReference type="STRING" id="763407.A0A167NWA1"/>
<keyword evidence="3" id="KW-0677">Repeat</keyword>
<dbReference type="PROSITE" id="PS00678">
    <property type="entry name" value="WD_REPEATS_1"/>
    <property type="match status" value="1"/>
</dbReference>
<gene>
    <name evidence="6" type="ORF">PHYBLDRAFT_165250</name>
</gene>
<reference evidence="7" key="1">
    <citation type="submission" date="2015-06" db="EMBL/GenBank/DDBJ databases">
        <title>Expansion of signal transduction pathways in fungi by whole-genome duplication.</title>
        <authorList>
            <consortium name="DOE Joint Genome Institute"/>
            <person name="Corrochano L.M."/>
            <person name="Kuo A."/>
            <person name="Marcet-Houben M."/>
            <person name="Polaino S."/>
            <person name="Salamov A."/>
            <person name="Villalobos J.M."/>
            <person name="Alvarez M.I."/>
            <person name="Avalos J."/>
            <person name="Benito E.P."/>
            <person name="Benoit I."/>
            <person name="Burger G."/>
            <person name="Camino L.P."/>
            <person name="Canovas D."/>
            <person name="Cerda-Olmedo E."/>
            <person name="Cheng J.-F."/>
            <person name="Dominguez A."/>
            <person name="Elias M."/>
            <person name="Eslava A.P."/>
            <person name="Glaser F."/>
            <person name="Grimwood J."/>
            <person name="Gutierrez G."/>
            <person name="Heitman J."/>
            <person name="Henrissat B."/>
            <person name="Iturriaga E.A."/>
            <person name="Lang B.F."/>
            <person name="Lavin J.L."/>
            <person name="Lee S."/>
            <person name="Li W."/>
            <person name="Lindquist E."/>
            <person name="Lopez-Garcia S."/>
            <person name="Luque E.M."/>
            <person name="Marcos A.T."/>
            <person name="Martin J."/>
            <person name="McCluskey K."/>
            <person name="Medina H.R."/>
            <person name="Miralles-Duran A."/>
            <person name="Miyazaki A."/>
            <person name="Munoz-Torres E."/>
            <person name="Oguiza J.A."/>
            <person name="Ohm R."/>
            <person name="Olmedo M."/>
            <person name="Orejas M."/>
            <person name="Ortiz-Castellanos L."/>
            <person name="Pisabarro A.G."/>
            <person name="Rodriguez-Romero J."/>
            <person name="Ruiz-Herrera J."/>
            <person name="Ruiz-Vazquez R."/>
            <person name="Sanz C."/>
            <person name="Schackwitz W."/>
            <person name="Schmutz J."/>
            <person name="Shahriari M."/>
            <person name="Shelest E."/>
            <person name="Silva-Franco F."/>
            <person name="Soanes D."/>
            <person name="Syed K."/>
            <person name="Tagua V.G."/>
            <person name="Talbot N.J."/>
            <person name="Thon M."/>
            <person name="De vries R.P."/>
            <person name="Wiebenga A."/>
            <person name="Yadav J.S."/>
            <person name="Braun E.L."/>
            <person name="Baker S."/>
            <person name="Garre V."/>
            <person name="Horwitz B."/>
            <person name="Torres-Martinez S."/>
            <person name="Idnurm A."/>
            <person name="Herrera-Estrella A."/>
            <person name="Gabaldon T."/>
            <person name="Grigoriev I.V."/>
        </authorList>
    </citation>
    <scope>NUCLEOTIDE SEQUENCE [LARGE SCALE GENOMIC DNA]</scope>
    <source>
        <strain evidence="7">NRRL 1555(-)</strain>
    </source>
</reference>
<dbReference type="Pfam" id="PF23609">
    <property type="entry name" value="Beta-prop_EIPR1"/>
    <property type="match status" value="1"/>
</dbReference>
<dbReference type="AlphaFoldDB" id="A0A167NWA1"/>
<name>A0A167NWA1_PHYB8</name>
<evidence type="ECO:0000259" key="5">
    <source>
        <dbReference type="Pfam" id="PF23609"/>
    </source>
</evidence>
<dbReference type="PANTHER" id="PTHR14205:SF15">
    <property type="entry name" value="EARP AND GARP COMPLEX-INTERACTING PROTEIN 1"/>
    <property type="match status" value="1"/>
</dbReference>
<dbReference type="GeneID" id="28996094"/>
<dbReference type="InterPro" id="IPR015943">
    <property type="entry name" value="WD40/YVTN_repeat-like_dom_sf"/>
</dbReference>
<keyword evidence="2 4" id="KW-0853">WD repeat</keyword>
<dbReference type="OrthoDB" id="427795at2759"/>
<dbReference type="RefSeq" id="XP_018294774.1">
    <property type="nucleotide sequence ID" value="XM_018435188.1"/>
</dbReference>
<dbReference type="Pfam" id="PF00400">
    <property type="entry name" value="WD40"/>
    <property type="match status" value="1"/>
</dbReference>